<name>A0A5B7J139_PORTR</name>
<gene>
    <name evidence="1" type="ORF">E2C01_086541</name>
</gene>
<keyword evidence="2" id="KW-1185">Reference proteome</keyword>
<organism evidence="1 2">
    <name type="scientific">Portunus trituberculatus</name>
    <name type="common">Swimming crab</name>
    <name type="synonym">Neptunus trituberculatus</name>
    <dbReference type="NCBI Taxonomy" id="210409"/>
    <lineage>
        <taxon>Eukaryota</taxon>
        <taxon>Metazoa</taxon>
        <taxon>Ecdysozoa</taxon>
        <taxon>Arthropoda</taxon>
        <taxon>Crustacea</taxon>
        <taxon>Multicrustacea</taxon>
        <taxon>Malacostraca</taxon>
        <taxon>Eumalacostraca</taxon>
        <taxon>Eucarida</taxon>
        <taxon>Decapoda</taxon>
        <taxon>Pleocyemata</taxon>
        <taxon>Brachyura</taxon>
        <taxon>Eubrachyura</taxon>
        <taxon>Portunoidea</taxon>
        <taxon>Portunidae</taxon>
        <taxon>Portuninae</taxon>
        <taxon>Portunus</taxon>
    </lineage>
</organism>
<dbReference type="EMBL" id="VSRR010087969">
    <property type="protein sequence ID" value="MPC91501.1"/>
    <property type="molecule type" value="Genomic_DNA"/>
</dbReference>
<evidence type="ECO:0000313" key="2">
    <source>
        <dbReference type="Proteomes" id="UP000324222"/>
    </source>
</evidence>
<comment type="caution">
    <text evidence="1">The sequence shown here is derived from an EMBL/GenBank/DDBJ whole genome shotgun (WGS) entry which is preliminary data.</text>
</comment>
<sequence length="44" mass="4998">MTAPLSCETRRETYSETTTSFNERFTAPPELVLLDLTGSKSLFR</sequence>
<dbReference type="AlphaFoldDB" id="A0A5B7J139"/>
<dbReference type="Proteomes" id="UP000324222">
    <property type="component" value="Unassembled WGS sequence"/>
</dbReference>
<accession>A0A5B7J139</accession>
<protein>
    <submittedName>
        <fullName evidence="1">Uncharacterized protein</fullName>
    </submittedName>
</protein>
<evidence type="ECO:0000313" key="1">
    <source>
        <dbReference type="EMBL" id="MPC91501.1"/>
    </source>
</evidence>
<reference evidence="1 2" key="1">
    <citation type="submission" date="2019-05" db="EMBL/GenBank/DDBJ databases">
        <title>Another draft genome of Portunus trituberculatus and its Hox gene families provides insights of decapod evolution.</title>
        <authorList>
            <person name="Jeong J.-H."/>
            <person name="Song I."/>
            <person name="Kim S."/>
            <person name="Choi T."/>
            <person name="Kim D."/>
            <person name="Ryu S."/>
            <person name="Kim W."/>
        </authorList>
    </citation>
    <scope>NUCLEOTIDE SEQUENCE [LARGE SCALE GENOMIC DNA]</scope>
    <source>
        <tissue evidence="1">Muscle</tissue>
    </source>
</reference>
<proteinExistence type="predicted"/>